<dbReference type="InterPro" id="IPR011600">
    <property type="entry name" value="Pept_C14_caspase"/>
</dbReference>
<gene>
    <name evidence="2" type="ORF">UABAM_04671</name>
</gene>
<dbReference type="Proteomes" id="UP000326354">
    <property type="component" value="Chromosome"/>
</dbReference>
<dbReference type="GO" id="GO:0005737">
    <property type="term" value="C:cytoplasm"/>
    <property type="evidence" value="ECO:0007669"/>
    <property type="project" value="TreeGrafter"/>
</dbReference>
<dbReference type="InterPro" id="IPR050452">
    <property type="entry name" value="Metacaspase"/>
</dbReference>
<evidence type="ECO:0000259" key="1">
    <source>
        <dbReference type="Pfam" id="PF00656"/>
    </source>
</evidence>
<dbReference type="PANTHER" id="PTHR48104:SF30">
    <property type="entry name" value="METACASPASE-1"/>
    <property type="match status" value="1"/>
</dbReference>
<protein>
    <submittedName>
        <fullName evidence="2">Polysaccharide deacetylase</fullName>
    </submittedName>
</protein>
<dbReference type="GO" id="GO:0004197">
    <property type="term" value="F:cysteine-type endopeptidase activity"/>
    <property type="evidence" value="ECO:0007669"/>
    <property type="project" value="InterPro"/>
</dbReference>
<dbReference type="RefSeq" id="WP_151970350.1">
    <property type="nucleotide sequence ID" value="NZ_AP019860.1"/>
</dbReference>
<name>A0A5S9F4Y8_UABAM</name>
<sequence length="658" mass="76241">MNSIRLLICIAFLQFSVCQGQALFKGPKPGKISNYTWKKILKENGVHGVQRLVSRKMGREWHLICTFEDGTKQAFRAVIRKDQDKNQRYYIYRKMPGKYRALLIGISDYKYWRALKTPRKDVTALRRMLSKRYMFEKNEIRVLDKNVTREAIFDALGELEKNVQPQDSVLIFYAGHGAYDKQTADSFWVPQNANPEKNYRVQCIQDVVVRDLIMDIAEKCKHVLLLSDSCYSGALASTRGDSGIVREKDYSIQQADYYVQRHSREKSCQVLTSGSVEKVLDEYKDKGHSPFAYFLLCRLHNNKLQYYDASQLAIHLRKDVANKTKSQQPRFGRLKFEDEKHTDGEFFFQLKTSEIENTQVIFDINNLEKSQINRDYDALSRKISKNGISETHKMKYLAEFLQKYRHKSQTRGTQGNIIKEVQDKLNSYQEMHTVIDPSPRQKKPIPKNLHMSSSTKKLKSVYKKIFTGRDLLKKKYVKITPRFYRLFYQSVKLVDLAPSFSGKNYILIDVPLVKKKQLKKVKTTVITITANVTRTSEDFDPYFCIGDGKYAVGAYMYDSTSVEVIYGKVHKNYIVAQPLVAKNPRKAPKKGQTVDCQVKITIVNSMTVVEASLLGINMVESTPFPIDVEKKLNFMLIKDSNDDEYQINALSFKVEQEY</sequence>
<dbReference type="KEGG" id="uam:UABAM_04671"/>
<evidence type="ECO:0000313" key="3">
    <source>
        <dbReference type="Proteomes" id="UP000326354"/>
    </source>
</evidence>
<dbReference type="PANTHER" id="PTHR48104">
    <property type="entry name" value="METACASPASE-4"/>
    <property type="match status" value="1"/>
</dbReference>
<dbReference type="AlphaFoldDB" id="A0A5S9F4Y8"/>
<dbReference type="GO" id="GO:0006508">
    <property type="term" value="P:proteolysis"/>
    <property type="evidence" value="ECO:0007669"/>
    <property type="project" value="InterPro"/>
</dbReference>
<dbReference type="OrthoDB" id="291633at2"/>
<feature type="domain" description="Peptidase C14 caspase" evidence="1">
    <location>
        <begin position="100"/>
        <end position="331"/>
    </location>
</feature>
<dbReference type="Gene3D" id="3.40.50.1460">
    <property type="match status" value="1"/>
</dbReference>
<organism evidence="2 3">
    <name type="scientific">Uabimicrobium amorphum</name>
    <dbReference type="NCBI Taxonomy" id="2596890"/>
    <lineage>
        <taxon>Bacteria</taxon>
        <taxon>Pseudomonadati</taxon>
        <taxon>Planctomycetota</taxon>
        <taxon>Candidatus Uabimicrobiia</taxon>
        <taxon>Candidatus Uabimicrobiales</taxon>
        <taxon>Candidatus Uabimicrobiaceae</taxon>
        <taxon>Candidatus Uabimicrobium</taxon>
    </lineage>
</organism>
<keyword evidence="3" id="KW-1185">Reference proteome</keyword>
<dbReference type="SUPFAM" id="SSF52129">
    <property type="entry name" value="Caspase-like"/>
    <property type="match status" value="1"/>
</dbReference>
<dbReference type="EMBL" id="AP019860">
    <property type="protein sequence ID" value="BBM86285.1"/>
    <property type="molecule type" value="Genomic_DNA"/>
</dbReference>
<evidence type="ECO:0000313" key="2">
    <source>
        <dbReference type="EMBL" id="BBM86285.1"/>
    </source>
</evidence>
<dbReference type="Pfam" id="PF00656">
    <property type="entry name" value="Peptidase_C14"/>
    <property type="match status" value="1"/>
</dbReference>
<reference evidence="2 3" key="1">
    <citation type="submission" date="2019-08" db="EMBL/GenBank/DDBJ databases">
        <title>Complete genome sequence of Candidatus Uab amorphum.</title>
        <authorList>
            <person name="Shiratori T."/>
            <person name="Suzuki S."/>
            <person name="Kakizawa Y."/>
            <person name="Ishida K."/>
        </authorList>
    </citation>
    <scope>NUCLEOTIDE SEQUENCE [LARGE SCALE GENOMIC DNA]</scope>
    <source>
        <strain evidence="2 3">SRT547</strain>
    </source>
</reference>
<dbReference type="InterPro" id="IPR029030">
    <property type="entry name" value="Caspase-like_dom_sf"/>
</dbReference>
<accession>A0A5S9F4Y8</accession>
<proteinExistence type="predicted"/>